<keyword evidence="1" id="KW-1015">Disulfide bond</keyword>
<dbReference type="CDD" id="cd00037">
    <property type="entry name" value="CLECT"/>
    <property type="match status" value="1"/>
</dbReference>
<reference evidence="3 4" key="1">
    <citation type="journal article" date="2021" name="Elife">
        <title>Chloroplast acquisition without the gene transfer in kleptoplastic sea slugs, Plakobranchus ocellatus.</title>
        <authorList>
            <person name="Maeda T."/>
            <person name="Takahashi S."/>
            <person name="Yoshida T."/>
            <person name="Shimamura S."/>
            <person name="Takaki Y."/>
            <person name="Nagai Y."/>
            <person name="Toyoda A."/>
            <person name="Suzuki Y."/>
            <person name="Arimoto A."/>
            <person name="Ishii H."/>
            <person name="Satoh N."/>
            <person name="Nishiyama T."/>
            <person name="Hasebe M."/>
            <person name="Maruyama T."/>
            <person name="Minagawa J."/>
            <person name="Obokata J."/>
            <person name="Shigenobu S."/>
        </authorList>
    </citation>
    <scope>NUCLEOTIDE SEQUENCE [LARGE SCALE GENOMIC DNA]</scope>
</reference>
<evidence type="ECO:0000313" key="4">
    <source>
        <dbReference type="Proteomes" id="UP000735302"/>
    </source>
</evidence>
<dbReference type="InterPro" id="IPR016186">
    <property type="entry name" value="C-type_lectin-like/link_sf"/>
</dbReference>
<dbReference type="PROSITE" id="PS00615">
    <property type="entry name" value="C_TYPE_LECTIN_1"/>
    <property type="match status" value="1"/>
</dbReference>
<protein>
    <submittedName>
        <fullName evidence="3">Cd209 antigen</fullName>
    </submittedName>
</protein>
<dbReference type="SUPFAM" id="SSF56436">
    <property type="entry name" value="C-type lectin-like"/>
    <property type="match status" value="1"/>
</dbReference>
<comment type="caution">
    <text evidence="3">The sequence shown here is derived from an EMBL/GenBank/DDBJ whole genome shotgun (WGS) entry which is preliminary data.</text>
</comment>
<organism evidence="3 4">
    <name type="scientific">Plakobranchus ocellatus</name>
    <dbReference type="NCBI Taxonomy" id="259542"/>
    <lineage>
        <taxon>Eukaryota</taxon>
        <taxon>Metazoa</taxon>
        <taxon>Spiralia</taxon>
        <taxon>Lophotrochozoa</taxon>
        <taxon>Mollusca</taxon>
        <taxon>Gastropoda</taxon>
        <taxon>Heterobranchia</taxon>
        <taxon>Euthyneura</taxon>
        <taxon>Panpulmonata</taxon>
        <taxon>Sacoglossa</taxon>
        <taxon>Placobranchoidea</taxon>
        <taxon>Plakobranchidae</taxon>
        <taxon>Plakobranchus</taxon>
    </lineage>
</organism>
<dbReference type="EMBL" id="BLXT01007071">
    <property type="protein sequence ID" value="GFO36449.1"/>
    <property type="molecule type" value="Genomic_DNA"/>
</dbReference>
<dbReference type="Gene3D" id="3.10.100.10">
    <property type="entry name" value="Mannose-Binding Protein A, subunit A"/>
    <property type="match status" value="1"/>
</dbReference>
<dbReference type="InterPro" id="IPR016187">
    <property type="entry name" value="CTDL_fold"/>
</dbReference>
<feature type="domain" description="C-type lectin" evidence="2">
    <location>
        <begin position="2"/>
        <end position="116"/>
    </location>
</feature>
<keyword evidence="4" id="KW-1185">Reference proteome</keyword>
<dbReference type="AlphaFoldDB" id="A0AAV4CX32"/>
<dbReference type="InterPro" id="IPR018378">
    <property type="entry name" value="C-type_lectin_CS"/>
</dbReference>
<gene>
    <name evidence="3" type="ORF">PoB_006295400</name>
</gene>
<dbReference type="PROSITE" id="PS50041">
    <property type="entry name" value="C_TYPE_LECTIN_2"/>
    <property type="match status" value="1"/>
</dbReference>
<dbReference type="Pfam" id="PF00059">
    <property type="entry name" value="Lectin_C"/>
    <property type="match status" value="1"/>
</dbReference>
<name>A0AAV4CX32_9GAST</name>
<sequence length="124" mass="14403">MFQNSVYFLSKKPAKFNLRLMNRICKNIGGYLVEIDSRKEQDFVAKFVTSKSIYSTYTGAIREGTFIYYNSKKPLPALKWYENNPDNRLGNENCVLITRGGLHDIRCGYIGTYLCELKVFFTRS</sequence>
<proteinExistence type="predicted"/>
<accession>A0AAV4CX32</accession>
<evidence type="ECO:0000259" key="2">
    <source>
        <dbReference type="PROSITE" id="PS50041"/>
    </source>
</evidence>
<dbReference type="InterPro" id="IPR001304">
    <property type="entry name" value="C-type_lectin-like"/>
</dbReference>
<evidence type="ECO:0000313" key="3">
    <source>
        <dbReference type="EMBL" id="GFO36449.1"/>
    </source>
</evidence>
<dbReference type="Proteomes" id="UP000735302">
    <property type="component" value="Unassembled WGS sequence"/>
</dbReference>
<evidence type="ECO:0000256" key="1">
    <source>
        <dbReference type="ARBA" id="ARBA00023157"/>
    </source>
</evidence>
<dbReference type="SMART" id="SM00034">
    <property type="entry name" value="CLECT"/>
    <property type="match status" value="1"/>
</dbReference>